<feature type="compositionally biased region" description="Acidic residues" evidence="1">
    <location>
        <begin position="138"/>
        <end position="153"/>
    </location>
</feature>
<proteinExistence type="predicted"/>
<protein>
    <submittedName>
        <fullName evidence="2">Uncharacterized protein</fullName>
    </submittedName>
</protein>
<reference evidence="2 3" key="1">
    <citation type="journal article" date="2017" name="Genome Biol.">
        <title>New reference genome sequences of hot pepper reveal the massive evolution of plant disease-resistance genes by retroduplication.</title>
        <authorList>
            <person name="Kim S."/>
            <person name="Park J."/>
            <person name="Yeom S.I."/>
            <person name="Kim Y.M."/>
            <person name="Seo E."/>
            <person name="Kim K.T."/>
            <person name="Kim M.S."/>
            <person name="Lee J.M."/>
            <person name="Cheong K."/>
            <person name="Shin H.S."/>
            <person name="Kim S.B."/>
            <person name="Han K."/>
            <person name="Lee J."/>
            <person name="Park M."/>
            <person name="Lee H.A."/>
            <person name="Lee H.Y."/>
            <person name="Lee Y."/>
            <person name="Oh S."/>
            <person name="Lee J.H."/>
            <person name="Choi E."/>
            <person name="Choi E."/>
            <person name="Lee S.E."/>
            <person name="Jeon J."/>
            <person name="Kim H."/>
            <person name="Choi G."/>
            <person name="Song H."/>
            <person name="Lee J."/>
            <person name="Lee S.C."/>
            <person name="Kwon J.K."/>
            <person name="Lee H.Y."/>
            <person name="Koo N."/>
            <person name="Hong Y."/>
            <person name="Kim R.W."/>
            <person name="Kang W.H."/>
            <person name="Huh J.H."/>
            <person name="Kang B.C."/>
            <person name="Yang T.J."/>
            <person name="Lee Y.H."/>
            <person name="Bennetzen J.L."/>
            <person name="Choi D."/>
        </authorList>
    </citation>
    <scope>NUCLEOTIDE SEQUENCE [LARGE SCALE GENOMIC DNA]</scope>
    <source>
        <strain evidence="3">cv. PBC81</strain>
    </source>
</reference>
<evidence type="ECO:0000313" key="2">
    <source>
        <dbReference type="EMBL" id="PHT36170.1"/>
    </source>
</evidence>
<feature type="region of interest" description="Disordered" evidence="1">
    <location>
        <begin position="122"/>
        <end position="227"/>
    </location>
</feature>
<comment type="caution">
    <text evidence="2">The sequence shown here is derived from an EMBL/GenBank/DDBJ whole genome shotgun (WGS) entry which is preliminary data.</text>
</comment>
<name>A0A2G2VT50_CAPBA</name>
<sequence>MVHQISEPILVNDDMAATPPLLQLSNGDVAAPVEYDRANVSLFHPVDINEDEYINKNQPPRAKKIKAKTNSDGDSLYNVDENIEELSNFDEELLHIPSGPVDIAAAFEDIYKNKGFRYEGKLGGDDTYFDSSDPGSEISDEEEGDPVNDDEVVDPLPRTSSSKIYFDKNAKKKKDFSSRCGSQPSMQASTSTATTAGERDANASTAEEMLINAKSSNKRPSGRPSNA</sequence>
<organism evidence="2 3">
    <name type="scientific">Capsicum baccatum</name>
    <name type="common">Peruvian pepper</name>
    <dbReference type="NCBI Taxonomy" id="33114"/>
    <lineage>
        <taxon>Eukaryota</taxon>
        <taxon>Viridiplantae</taxon>
        <taxon>Streptophyta</taxon>
        <taxon>Embryophyta</taxon>
        <taxon>Tracheophyta</taxon>
        <taxon>Spermatophyta</taxon>
        <taxon>Magnoliopsida</taxon>
        <taxon>eudicotyledons</taxon>
        <taxon>Gunneridae</taxon>
        <taxon>Pentapetalae</taxon>
        <taxon>asterids</taxon>
        <taxon>lamiids</taxon>
        <taxon>Solanales</taxon>
        <taxon>Solanaceae</taxon>
        <taxon>Solanoideae</taxon>
        <taxon>Capsiceae</taxon>
        <taxon>Capsicum</taxon>
    </lineage>
</organism>
<evidence type="ECO:0000256" key="1">
    <source>
        <dbReference type="SAM" id="MobiDB-lite"/>
    </source>
</evidence>
<gene>
    <name evidence="2" type="ORF">CQW23_23870</name>
</gene>
<evidence type="ECO:0000313" key="3">
    <source>
        <dbReference type="Proteomes" id="UP000224567"/>
    </source>
</evidence>
<dbReference type="Proteomes" id="UP000224567">
    <property type="component" value="Unassembled WGS sequence"/>
</dbReference>
<dbReference type="EMBL" id="MLFT02000010">
    <property type="protein sequence ID" value="PHT36170.1"/>
    <property type="molecule type" value="Genomic_DNA"/>
</dbReference>
<reference evidence="3" key="2">
    <citation type="journal article" date="2017" name="J. Anim. Genet.">
        <title>Multiple reference genome sequences of hot pepper reveal the massive evolution of plant disease resistance genes by retroduplication.</title>
        <authorList>
            <person name="Kim S."/>
            <person name="Park J."/>
            <person name="Yeom S.-I."/>
            <person name="Kim Y.-M."/>
            <person name="Seo E."/>
            <person name="Kim K.-T."/>
            <person name="Kim M.-S."/>
            <person name="Lee J.M."/>
            <person name="Cheong K."/>
            <person name="Shin H.-S."/>
            <person name="Kim S.-B."/>
            <person name="Han K."/>
            <person name="Lee J."/>
            <person name="Park M."/>
            <person name="Lee H.-A."/>
            <person name="Lee H.-Y."/>
            <person name="Lee Y."/>
            <person name="Oh S."/>
            <person name="Lee J.H."/>
            <person name="Choi E."/>
            <person name="Choi E."/>
            <person name="Lee S.E."/>
            <person name="Jeon J."/>
            <person name="Kim H."/>
            <person name="Choi G."/>
            <person name="Song H."/>
            <person name="Lee J."/>
            <person name="Lee S.-C."/>
            <person name="Kwon J.-K."/>
            <person name="Lee H.-Y."/>
            <person name="Koo N."/>
            <person name="Hong Y."/>
            <person name="Kim R.W."/>
            <person name="Kang W.-H."/>
            <person name="Huh J.H."/>
            <person name="Kang B.-C."/>
            <person name="Yang T.-J."/>
            <person name="Lee Y.-H."/>
            <person name="Bennetzen J.L."/>
            <person name="Choi D."/>
        </authorList>
    </citation>
    <scope>NUCLEOTIDE SEQUENCE [LARGE SCALE GENOMIC DNA]</scope>
    <source>
        <strain evidence="3">cv. PBC81</strain>
    </source>
</reference>
<dbReference type="OrthoDB" id="1328703at2759"/>
<dbReference type="AlphaFoldDB" id="A0A2G2VT50"/>
<keyword evidence="3" id="KW-1185">Reference proteome</keyword>
<accession>A0A2G2VT50</accession>